<organism evidence="1 2">
    <name type="scientific">Lactuca saligna</name>
    <name type="common">Willowleaf lettuce</name>
    <dbReference type="NCBI Taxonomy" id="75948"/>
    <lineage>
        <taxon>Eukaryota</taxon>
        <taxon>Viridiplantae</taxon>
        <taxon>Streptophyta</taxon>
        <taxon>Embryophyta</taxon>
        <taxon>Tracheophyta</taxon>
        <taxon>Spermatophyta</taxon>
        <taxon>Magnoliopsida</taxon>
        <taxon>eudicotyledons</taxon>
        <taxon>Gunneridae</taxon>
        <taxon>Pentapetalae</taxon>
        <taxon>asterids</taxon>
        <taxon>campanulids</taxon>
        <taxon>Asterales</taxon>
        <taxon>Asteraceae</taxon>
        <taxon>Cichorioideae</taxon>
        <taxon>Cichorieae</taxon>
        <taxon>Lactucinae</taxon>
        <taxon>Lactuca</taxon>
    </lineage>
</organism>
<proteinExistence type="predicted"/>
<protein>
    <submittedName>
        <fullName evidence="1">Uncharacterized protein</fullName>
    </submittedName>
</protein>
<sequence>MLVVVACVQWNKKERKMVPEGCNCIKKEGHRSLHEFDGEGGGCNRARIPWGLRIPARLGLSFSNDIETTIHKHASSLLDLSHNLQSVFFTKILVATDDERIADCCHGFGADVITILSKCGVVKVLQATPDAVFSTTITSLKADACDQNRVKCQGRSMHSSKSIMFRKMKVFTKYLVHQFEDK</sequence>
<reference evidence="1" key="1">
    <citation type="submission" date="2023-04" db="EMBL/GenBank/DDBJ databases">
        <authorList>
            <person name="Vijverberg K."/>
            <person name="Xiong W."/>
            <person name="Schranz E."/>
        </authorList>
    </citation>
    <scope>NUCLEOTIDE SEQUENCE</scope>
</reference>
<gene>
    <name evidence="1" type="ORF">LSALG_LOCUS22108</name>
</gene>
<dbReference type="PANTHER" id="PTHR42866:SF2">
    <property type="entry name" value="3-DEOXY-MANNO-OCTULOSONATE CYTIDYLYLTRANSFERASE, MITOCHONDRIAL"/>
    <property type="match status" value="1"/>
</dbReference>
<name>A0AA35YZ24_LACSI</name>
<keyword evidence="2" id="KW-1185">Reference proteome</keyword>
<dbReference type="GO" id="GO:0005829">
    <property type="term" value="C:cytosol"/>
    <property type="evidence" value="ECO:0007669"/>
    <property type="project" value="TreeGrafter"/>
</dbReference>
<dbReference type="GO" id="GO:0008690">
    <property type="term" value="F:3-deoxy-manno-octulosonate cytidylyltransferase activity"/>
    <property type="evidence" value="ECO:0007669"/>
    <property type="project" value="TreeGrafter"/>
</dbReference>
<dbReference type="EMBL" id="OX465080">
    <property type="protein sequence ID" value="CAI9282472.1"/>
    <property type="molecule type" value="Genomic_DNA"/>
</dbReference>
<dbReference type="AlphaFoldDB" id="A0AA35YZ24"/>
<dbReference type="PANTHER" id="PTHR42866">
    <property type="entry name" value="3-DEOXY-MANNO-OCTULOSONATE CYTIDYLYLTRANSFERASE"/>
    <property type="match status" value="1"/>
</dbReference>
<evidence type="ECO:0000313" key="2">
    <source>
        <dbReference type="Proteomes" id="UP001177003"/>
    </source>
</evidence>
<accession>A0AA35YZ24</accession>
<evidence type="ECO:0000313" key="1">
    <source>
        <dbReference type="EMBL" id="CAI9282472.1"/>
    </source>
</evidence>
<dbReference type="Proteomes" id="UP001177003">
    <property type="component" value="Chromosome 4"/>
</dbReference>